<dbReference type="AlphaFoldDB" id="A0A9D2AD06"/>
<evidence type="ECO:0000313" key="3">
    <source>
        <dbReference type="Proteomes" id="UP000824193"/>
    </source>
</evidence>
<organism evidence="2 3">
    <name type="scientific">Candidatus Allofournierella pullicola</name>
    <dbReference type="NCBI Taxonomy" id="2838596"/>
    <lineage>
        <taxon>Bacteria</taxon>
        <taxon>Bacillati</taxon>
        <taxon>Bacillota</taxon>
        <taxon>Clostridia</taxon>
        <taxon>Eubacteriales</taxon>
        <taxon>Oscillospiraceae</taxon>
        <taxon>Allofournierella</taxon>
    </lineage>
</organism>
<sequence>MTDLENMLFLKLRPAADHRLADLVAPLLAEGETVLQPYQGLRDGVVFTDRRVIAVNTQGFTGKKKTFVSLPYSRIQAYSVESAGMMDLDSEMQLWFAGLGAVTFQMAAGSDLASLARLIGESVLA</sequence>
<evidence type="ECO:0000259" key="1">
    <source>
        <dbReference type="Pfam" id="PF08000"/>
    </source>
</evidence>
<dbReference type="Proteomes" id="UP000824193">
    <property type="component" value="Unassembled WGS sequence"/>
</dbReference>
<reference evidence="2" key="1">
    <citation type="journal article" date="2021" name="PeerJ">
        <title>Extensive microbial diversity within the chicken gut microbiome revealed by metagenomics and culture.</title>
        <authorList>
            <person name="Gilroy R."/>
            <person name="Ravi A."/>
            <person name="Getino M."/>
            <person name="Pursley I."/>
            <person name="Horton D.L."/>
            <person name="Alikhan N.F."/>
            <person name="Baker D."/>
            <person name="Gharbi K."/>
            <person name="Hall N."/>
            <person name="Watson M."/>
            <person name="Adriaenssens E.M."/>
            <person name="Foster-Nyarko E."/>
            <person name="Jarju S."/>
            <person name="Secka A."/>
            <person name="Antonio M."/>
            <person name="Oren A."/>
            <person name="Chaudhuri R.R."/>
            <person name="La Ragione R."/>
            <person name="Hildebrand F."/>
            <person name="Pallen M.J."/>
        </authorList>
    </citation>
    <scope>NUCLEOTIDE SEQUENCE</scope>
    <source>
        <strain evidence="2">2239</strain>
    </source>
</reference>
<reference evidence="2" key="2">
    <citation type="submission" date="2021-04" db="EMBL/GenBank/DDBJ databases">
        <authorList>
            <person name="Gilroy R."/>
        </authorList>
    </citation>
    <scope>NUCLEOTIDE SEQUENCE</scope>
    <source>
        <strain evidence="2">2239</strain>
    </source>
</reference>
<dbReference type="Gene3D" id="2.30.29.50">
    <property type="entry name" value="Bacterial Pleckstrin homology domain"/>
    <property type="match status" value="1"/>
</dbReference>
<dbReference type="EMBL" id="DXFW01000008">
    <property type="protein sequence ID" value="HIX05139.1"/>
    <property type="molecule type" value="Genomic_DNA"/>
</dbReference>
<dbReference type="InterPro" id="IPR012544">
    <property type="entry name" value="PHb"/>
</dbReference>
<name>A0A9D2AD06_9FIRM</name>
<feature type="domain" description="Bacterial Pleckstrin homology" evidence="1">
    <location>
        <begin position="9"/>
        <end position="121"/>
    </location>
</feature>
<gene>
    <name evidence="2" type="ORF">H9865_03370</name>
</gene>
<dbReference type="CDD" id="cd13225">
    <property type="entry name" value="PH-like_bacteria"/>
    <property type="match status" value="1"/>
</dbReference>
<accession>A0A9D2AD06</accession>
<comment type="caution">
    <text evidence="2">The sequence shown here is derived from an EMBL/GenBank/DDBJ whole genome shotgun (WGS) entry which is preliminary data.</text>
</comment>
<protein>
    <submittedName>
        <fullName evidence="2">PH domain-containing protein</fullName>
    </submittedName>
</protein>
<dbReference type="Pfam" id="PF08000">
    <property type="entry name" value="bPH_1"/>
    <property type="match status" value="1"/>
</dbReference>
<dbReference type="SUPFAM" id="SSF50729">
    <property type="entry name" value="PH domain-like"/>
    <property type="match status" value="1"/>
</dbReference>
<dbReference type="InterPro" id="IPR037063">
    <property type="entry name" value="PHb_sf"/>
</dbReference>
<proteinExistence type="predicted"/>
<evidence type="ECO:0000313" key="2">
    <source>
        <dbReference type="EMBL" id="HIX05139.1"/>
    </source>
</evidence>